<proteinExistence type="predicted"/>
<dbReference type="EMBL" id="JXTB01000125">
    <property type="protein sequence ID" value="PON60964.1"/>
    <property type="molecule type" value="Genomic_DNA"/>
</dbReference>
<evidence type="ECO:0000313" key="1">
    <source>
        <dbReference type="EMBL" id="PON60964.1"/>
    </source>
</evidence>
<keyword evidence="2" id="KW-1185">Reference proteome</keyword>
<reference evidence="2" key="1">
    <citation type="submission" date="2016-06" db="EMBL/GenBank/DDBJ databases">
        <title>Parallel loss of symbiosis genes in relatives of nitrogen-fixing non-legume Parasponia.</title>
        <authorList>
            <person name="Van Velzen R."/>
            <person name="Holmer R."/>
            <person name="Bu F."/>
            <person name="Rutten L."/>
            <person name="Van Zeijl A."/>
            <person name="Liu W."/>
            <person name="Santuari L."/>
            <person name="Cao Q."/>
            <person name="Sharma T."/>
            <person name="Shen D."/>
            <person name="Roswanjaya Y."/>
            <person name="Wardhani T."/>
            <person name="Kalhor M.S."/>
            <person name="Jansen J."/>
            <person name="Van den Hoogen J."/>
            <person name="Gungor B."/>
            <person name="Hartog M."/>
            <person name="Hontelez J."/>
            <person name="Verver J."/>
            <person name="Yang W.-C."/>
            <person name="Schijlen E."/>
            <person name="Repin R."/>
            <person name="Schilthuizen M."/>
            <person name="Schranz E."/>
            <person name="Heidstra R."/>
            <person name="Miyata K."/>
            <person name="Fedorova E."/>
            <person name="Kohlen W."/>
            <person name="Bisseling T."/>
            <person name="Smit S."/>
            <person name="Geurts R."/>
        </authorList>
    </citation>
    <scope>NUCLEOTIDE SEQUENCE [LARGE SCALE GENOMIC DNA]</scope>
    <source>
        <strain evidence="2">cv. WU1-14</strain>
    </source>
</reference>
<protein>
    <submittedName>
        <fullName evidence="1">Uncharacterized protein</fullName>
    </submittedName>
</protein>
<dbReference type="OrthoDB" id="1194575at2759"/>
<comment type="caution">
    <text evidence="1">The sequence shown here is derived from an EMBL/GenBank/DDBJ whole genome shotgun (WGS) entry which is preliminary data.</text>
</comment>
<evidence type="ECO:0000313" key="2">
    <source>
        <dbReference type="Proteomes" id="UP000237105"/>
    </source>
</evidence>
<organism evidence="1 2">
    <name type="scientific">Parasponia andersonii</name>
    <name type="common">Sponia andersonii</name>
    <dbReference type="NCBI Taxonomy" id="3476"/>
    <lineage>
        <taxon>Eukaryota</taxon>
        <taxon>Viridiplantae</taxon>
        <taxon>Streptophyta</taxon>
        <taxon>Embryophyta</taxon>
        <taxon>Tracheophyta</taxon>
        <taxon>Spermatophyta</taxon>
        <taxon>Magnoliopsida</taxon>
        <taxon>eudicotyledons</taxon>
        <taxon>Gunneridae</taxon>
        <taxon>Pentapetalae</taxon>
        <taxon>rosids</taxon>
        <taxon>fabids</taxon>
        <taxon>Rosales</taxon>
        <taxon>Cannabaceae</taxon>
        <taxon>Parasponia</taxon>
    </lineage>
</organism>
<name>A0A2P5CIY6_PARAD</name>
<accession>A0A2P5CIY6</accession>
<gene>
    <name evidence="1" type="ORF">PanWU01x14_149320</name>
</gene>
<dbReference type="Proteomes" id="UP000237105">
    <property type="component" value="Unassembled WGS sequence"/>
</dbReference>
<sequence>MAAPNQHLSFLSSMVPLALKLDHTNIAFWCTQILPTVCAHDLEGFLLSTRLCPEQYFMVQEGEGSSQPGSVVSQPIQCLSPKYMFWIRMDQALIHASTCCSLH</sequence>
<dbReference type="AlphaFoldDB" id="A0A2P5CIY6"/>